<accession>A0A382A1P2</accession>
<sequence>MENICDYKNCIKIGQYKAPIEKDNSKKFRWLCLDHIKEFNRSWDYFKGMSDHEIYNFMKSDMTWHKPTQSFSSQGNFFNILWKNTLNEGEGILSNGYGEKIKTKINFSDKDKEA</sequence>
<evidence type="ECO:0008006" key="2">
    <source>
        <dbReference type="Google" id="ProtNLM"/>
    </source>
</evidence>
<dbReference type="EMBL" id="UINC01023554">
    <property type="protein sequence ID" value="SVA95438.1"/>
    <property type="molecule type" value="Genomic_DNA"/>
</dbReference>
<evidence type="ECO:0000313" key="1">
    <source>
        <dbReference type="EMBL" id="SVA95438.1"/>
    </source>
</evidence>
<proteinExistence type="predicted"/>
<reference evidence="1" key="1">
    <citation type="submission" date="2018-05" db="EMBL/GenBank/DDBJ databases">
        <authorList>
            <person name="Lanie J.A."/>
            <person name="Ng W.-L."/>
            <person name="Kazmierczak K.M."/>
            <person name="Andrzejewski T.M."/>
            <person name="Davidsen T.M."/>
            <person name="Wayne K.J."/>
            <person name="Tettelin H."/>
            <person name="Glass J.I."/>
            <person name="Rusch D."/>
            <person name="Podicherti R."/>
            <person name="Tsui H.-C.T."/>
            <person name="Winkler M.E."/>
        </authorList>
    </citation>
    <scope>NUCLEOTIDE SEQUENCE</scope>
</reference>
<protein>
    <recommendedName>
        <fullName evidence="2">Molecular chaperone DnaJ</fullName>
    </recommendedName>
</protein>
<feature type="non-terminal residue" evidence="1">
    <location>
        <position position="114"/>
    </location>
</feature>
<name>A0A382A1P2_9ZZZZ</name>
<organism evidence="1">
    <name type="scientific">marine metagenome</name>
    <dbReference type="NCBI Taxonomy" id="408172"/>
    <lineage>
        <taxon>unclassified sequences</taxon>
        <taxon>metagenomes</taxon>
        <taxon>ecological metagenomes</taxon>
    </lineage>
</organism>
<gene>
    <name evidence="1" type="ORF">METZ01_LOCUS148292</name>
</gene>
<dbReference type="AlphaFoldDB" id="A0A382A1P2"/>